<sequence>MVASWTARAVSGLRTPVSNSDCSIARFPPYLVQLRWAATGGGGYAGVVS</sequence>
<dbReference type="Proteomes" id="UP000642673">
    <property type="component" value="Unassembled WGS sequence"/>
</dbReference>
<accession>A0ABQ3EWD6</accession>
<organism evidence="1 2">
    <name type="scientific">Streptomyces cirratus</name>
    <dbReference type="NCBI Taxonomy" id="68187"/>
    <lineage>
        <taxon>Bacteria</taxon>
        <taxon>Bacillati</taxon>
        <taxon>Actinomycetota</taxon>
        <taxon>Actinomycetes</taxon>
        <taxon>Kitasatosporales</taxon>
        <taxon>Streptomycetaceae</taxon>
        <taxon>Streptomyces</taxon>
    </lineage>
</organism>
<proteinExistence type="predicted"/>
<dbReference type="EMBL" id="BMVP01000008">
    <property type="protein sequence ID" value="GHB68407.1"/>
    <property type="molecule type" value="Genomic_DNA"/>
</dbReference>
<reference evidence="2" key="1">
    <citation type="journal article" date="2019" name="Int. J. Syst. Evol. Microbiol.">
        <title>The Global Catalogue of Microorganisms (GCM) 10K type strain sequencing project: providing services to taxonomists for standard genome sequencing and annotation.</title>
        <authorList>
            <consortium name="The Broad Institute Genomics Platform"/>
            <consortium name="The Broad Institute Genome Sequencing Center for Infectious Disease"/>
            <person name="Wu L."/>
            <person name="Ma J."/>
        </authorList>
    </citation>
    <scope>NUCLEOTIDE SEQUENCE [LARGE SCALE GENOMIC DNA]</scope>
    <source>
        <strain evidence="2">JCM 4738</strain>
    </source>
</reference>
<evidence type="ECO:0000313" key="2">
    <source>
        <dbReference type="Proteomes" id="UP000642673"/>
    </source>
</evidence>
<gene>
    <name evidence="1" type="ORF">GCM10010347_43200</name>
</gene>
<keyword evidence="2" id="KW-1185">Reference proteome</keyword>
<evidence type="ECO:0000313" key="1">
    <source>
        <dbReference type="EMBL" id="GHB68407.1"/>
    </source>
</evidence>
<comment type="caution">
    <text evidence="1">The sequence shown here is derived from an EMBL/GenBank/DDBJ whole genome shotgun (WGS) entry which is preliminary data.</text>
</comment>
<name>A0ABQ3EWD6_9ACTN</name>
<protein>
    <submittedName>
        <fullName evidence="1">Uncharacterized protein</fullName>
    </submittedName>
</protein>